<dbReference type="PIR" id="T31897">
    <property type="entry name" value="T31897"/>
</dbReference>
<dbReference type="OrthoDB" id="5835829at2759"/>
<evidence type="ECO:0000256" key="5">
    <source>
        <dbReference type="ARBA" id="ARBA00022729"/>
    </source>
</evidence>
<dbReference type="RefSeq" id="NP_001343693.1">
    <property type="nucleotide sequence ID" value="NM_001356637.2"/>
</dbReference>
<dbReference type="IntAct" id="O16510">
    <property type="interactions" value="1"/>
</dbReference>
<dbReference type="FunCoup" id="O16510">
    <property type="interactions" value="2"/>
</dbReference>
<proteinExistence type="inferred from homology"/>
<dbReference type="WormBase" id="C03A7.13">
    <property type="protein sequence ID" value="CE52335"/>
    <property type="gene ID" value="WBGene00015371"/>
</dbReference>
<comment type="similarity">
    <text evidence="1">Belongs to the UDP-glycosyltransferase family.</text>
</comment>
<dbReference type="STRING" id="6239.C03A7.13.1"/>
<dbReference type="HOGENOM" id="CLU_877814_0_0_1"/>
<keyword evidence="9" id="KW-1185">Reference proteome</keyword>
<feature type="signal peptide" evidence="7">
    <location>
        <begin position="1"/>
        <end position="21"/>
    </location>
</feature>
<dbReference type="SUPFAM" id="SSF53756">
    <property type="entry name" value="UDP-Glycosyltransferase/glycogen phosphorylase"/>
    <property type="match status" value="1"/>
</dbReference>
<dbReference type="Pfam" id="PF00201">
    <property type="entry name" value="UDPGT"/>
    <property type="match status" value="1"/>
</dbReference>
<dbReference type="CTD" id="182143"/>
<dbReference type="InterPro" id="IPR002213">
    <property type="entry name" value="UDP_glucos_trans"/>
</dbReference>
<keyword evidence="3" id="KW-0328">Glycosyltransferase</keyword>
<feature type="chain" id="PRO_5012677908" description="glucuronosyltransferase" evidence="7">
    <location>
        <begin position="22"/>
        <end position="425"/>
    </location>
</feature>
<dbReference type="InParanoid" id="O16510"/>
<dbReference type="Proteomes" id="UP000001940">
    <property type="component" value="Chromosome V"/>
</dbReference>
<evidence type="ECO:0000256" key="1">
    <source>
        <dbReference type="ARBA" id="ARBA00009995"/>
    </source>
</evidence>
<evidence type="ECO:0000256" key="6">
    <source>
        <dbReference type="ARBA" id="ARBA00047475"/>
    </source>
</evidence>
<dbReference type="AlphaFoldDB" id="O16510"/>
<evidence type="ECO:0000256" key="4">
    <source>
        <dbReference type="ARBA" id="ARBA00022679"/>
    </source>
</evidence>
<sequence>MKRTSILFILFLSLVSTLVNTSNVVFFINAIGKSHLDFGDSLIDSLVERGHVVDVVIVRVNNLVKGHGNSKASKFYELESINGSDWSKLSHLASPFEDRPFTFNGFQVYNKIGNALCESALADQNLHAFLTSRQYDIGVVSVFDYCGIGMLVKSEVPSIATFNALPLLSIQTVTMGLPNIASQDVPLFYSFDLSTLYGKFWNLACWRFLNLIRIPSLKHEQEKIFQKVYGDDFNMDDIIDKVDITFVNSNEVLERPRPLHHRIQYIGGINLKDPKSVNIKVDVDSSDNFGTQIPSSVYPRYAVRNFVKVFKKYPEYAFLWKYNVQPGEEKLFENVGNVILLDWLPQTDLLYDPRVIGFISHVGLNSFSEASYSGKPIIAIPLFADQPYNARNGVARGTTYLLNKSKLTEESIDNGKCKETSEDVS</sequence>
<dbReference type="UCSC" id="C03A7.13">
    <property type="organism name" value="c. elegans"/>
</dbReference>
<dbReference type="GO" id="GO:0008194">
    <property type="term" value="F:UDP-glycosyltransferase activity"/>
    <property type="evidence" value="ECO:0000318"/>
    <property type="project" value="GO_Central"/>
</dbReference>
<evidence type="ECO:0000256" key="3">
    <source>
        <dbReference type="ARBA" id="ARBA00022676"/>
    </source>
</evidence>
<keyword evidence="4" id="KW-0808">Transferase</keyword>
<dbReference type="DIP" id="DIP-24736N"/>
<evidence type="ECO:0000313" key="8">
    <source>
        <dbReference type="EMBL" id="CCD83359.2"/>
    </source>
</evidence>
<keyword evidence="5 7" id="KW-0732">Signal</keyword>
<dbReference type="EMBL" id="BX284605">
    <property type="protein sequence ID" value="CCD83359.2"/>
    <property type="molecule type" value="Genomic_DNA"/>
</dbReference>
<dbReference type="InterPro" id="IPR050271">
    <property type="entry name" value="UDP-glycosyltransferase"/>
</dbReference>
<evidence type="ECO:0000256" key="2">
    <source>
        <dbReference type="ARBA" id="ARBA00012544"/>
    </source>
</evidence>
<evidence type="ECO:0000256" key="7">
    <source>
        <dbReference type="SAM" id="SignalP"/>
    </source>
</evidence>
<evidence type="ECO:0000313" key="9">
    <source>
        <dbReference type="Proteomes" id="UP000001940"/>
    </source>
</evidence>
<dbReference type="GO" id="GO:0015020">
    <property type="term" value="F:glucuronosyltransferase activity"/>
    <property type="evidence" value="ECO:0007669"/>
    <property type="project" value="UniProtKB-EC"/>
</dbReference>
<name>O16510_CAEEL</name>
<dbReference type="SMR" id="O16510"/>
<accession>O16510</accession>
<gene>
    <name evidence="8 10" type="ORF">C03A7.13</name>
    <name evidence="8" type="ORF">CELE_C03A7.13</name>
</gene>
<organism evidence="8 9">
    <name type="scientific">Caenorhabditis elegans</name>
    <dbReference type="NCBI Taxonomy" id="6239"/>
    <lineage>
        <taxon>Eukaryota</taxon>
        <taxon>Metazoa</taxon>
        <taxon>Ecdysozoa</taxon>
        <taxon>Nematoda</taxon>
        <taxon>Chromadorea</taxon>
        <taxon>Rhabditida</taxon>
        <taxon>Rhabditina</taxon>
        <taxon>Rhabditomorpha</taxon>
        <taxon>Rhabditoidea</taxon>
        <taxon>Rhabditidae</taxon>
        <taxon>Peloderinae</taxon>
        <taxon>Caenorhabditis</taxon>
    </lineage>
</organism>
<dbReference type="Bgee" id="WBGene00015371">
    <property type="expression patterns" value="Expressed in adult organism and 2 other cell types or tissues"/>
</dbReference>
<dbReference type="PhylomeDB" id="O16510"/>
<dbReference type="PaxDb" id="6239-C03A7.13"/>
<dbReference type="PANTHER" id="PTHR48043">
    <property type="entry name" value="EG:EG0003.4 PROTEIN-RELATED"/>
    <property type="match status" value="1"/>
</dbReference>
<dbReference type="Gene3D" id="3.40.50.2000">
    <property type="entry name" value="Glycogen Phosphorylase B"/>
    <property type="match status" value="1"/>
</dbReference>
<evidence type="ECO:0000313" key="10">
    <source>
        <dbReference type="WormBase" id="C03A7.13"/>
    </source>
</evidence>
<protein>
    <recommendedName>
        <fullName evidence="2">glucuronosyltransferase</fullName>
        <ecNumber evidence="2">2.4.1.17</ecNumber>
    </recommendedName>
</protein>
<dbReference type="eggNOG" id="KOG1192">
    <property type="taxonomic scope" value="Eukaryota"/>
</dbReference>
<dbReference type="AGR" id="WB:WBGene00015371"/>
<comment type="catalytic activity">
    <reaction evidence="6">
        <text>glucuronate acceptor + UDP-alpha-D-glucuronate = acceptor beta-D-glucuronoside + UDP + H(+)</text>
        <dbReference type="Rhea" id="RHEA:21032"/>
        <dbReference type="ChEBI" id="CHEBI:15378"/>
        <dbReference type="ChEBI" id="CHEBI:58052"/>
        <dbReference type="ChEBI" id="CHEBI:58223"/>
        <dbReference type="ChEBI" id="CHEBI:132367"/>
        <dbReference type="ChEBI" id="CHEBI:132368"/>
        <dbReference type="EC" id="2.4.1.17"/>
    </reaction>
</comment>
<dbReference type="KEGG" id="cel:CELE_C03A7.13"/>
<reference evidence="8 9" key="1">
    <citation type="journal article" date="1998" name="Science">
        <title>Genome sequence of the nematode C. elegans: a platform for investigating biology.</title>
        <authorList>
            <consortium name="The C. elegans sequencing consortium"/>
            <person name="Sulson J.E."/>
            <person name="Waterston R."/>
        </authorList>
    </citation>
    <scope>NUCLEOTIDE SEQUENCE [LARGE SCALE GENOMIC DNA]</scope>
    <source>
        <strain evidence="8 9">Bristol N2</strain>
    </source>
</reference>
<dbReference type="GeneID" id="182143"/>
<dbReference type="PANTHER" id="PTHR48043:SF76">
    <property type="entry name" value="GLUCURONOSYLTRANSFERASE"/>
    <property type="match status" value="1"/>
</dbReference>
<dbReference type="CDD" id="cd03784">
    <property type="entry name" value="GT1_Gtf-like"/>
    <property type="match status" value="1"/>
</dbReference>
<dbReference type="EC" id="2.4.1.17" evidence="2"/>
<dbReference type="CAZy" id="GT1">
    <property type="family name" value="Glycosyltransferase Family 1"/>
</dbReference>